<dbReference type="Proteomes" id="UP000249169">
    <property type="component" value="Unassembled WGS sequence"/>
</dbReference>
<dbReference type="OrthoDB" id="5500564at2"/>
<gene>
    <name evidence="7" type="ORF">DL240_11730</name>
</gene>
<feature type="signal peptide" evidence="5">
    <location>
        <begin position="1"/>
        <end position="25"/>
    </location>
</feature>
<dbReference type="InterPro" id="IPR024079">
    <property type="entry name" value="MetalloPept_cat_dom_sf"/>
</dbReference>
<feature type="chain" id="PRO_5016270837" description="Peptidase M10 metallopeptidase domain-containing protein" evidence="5">
    <location>
        <begin position="26"/>
        <end position="362"/>
    </location>
</feature>
<dbReference type="Pfam" id="PF00413">
    <property type="entry name" value="Peptidase_M10"/>
    <property type="match status" value="1"/>
</dbReference>
<keyword evidence="2" id="KW-0479">Metal-binding</keyword>
<dbReference type="EMBL" id="QHKO01000005">
    <property type="protein sequence ID" value="RAL21526.1"/>
    <property type="molecule type" value="Genomic_DNA"/>
</dbReference>
<evidence type="ECO:0000259" key="6">
    <source>
        <dbReference type="Pfam" id="PF00413"/>
    </source>
</evidence>
<evidence type="ECO:0000313" key="8">
    <source>
        <dbReference type="Proteomes" id="UP000249169"/>
    </source>
</evidence>
<keyword evidence="8" id="KW-1185">Reference proteome</keyword>
<protein>
    <recommendedName>
        <fullName evidence="6">Peptidase M10 metallopeptidase domain-containing protein</fullName>
    </recommendedName>
</protein>
<feature type="domain" description="Peptidase M10 metallopeptidase" evidence="6">
    <location>
        <begin position="172"/>
        <end position="227"/>
    </location>
</feature>
<evidence type="ECO:0000256" key="3">
    <source>
        <dbReference type="ARBA" id="ARBA00022801"/>
    </source>
</evidence>
<organism evidence="7 8">
    <name type="scientific">Lujinxingia litoralis</name>
    <dbReference type="NCBI Taxonomy" id="2211119"/>
    <lineage>
        <taxon>Bacteria</taxon>
        <taxon>Deltaproteobacteria</taxon>
        <taxon>Bradymonadales</taxon>
        <taxon>Lujinxingiaceae</taxon>
        <taxon>Lujinxingia</taxon>
    </lineage>
</organism>
<comment type="caution">
    <text evidence="7">The sequence shown here is derived from an EMBL/GenBank/DDBJ whole genome shotgun (WGS) entry which is preliminary data.</text>
</comment>
<reference evidence="7 8" key="1">
    <citation type="submission" date="2018-05" db="EMBL/GenBank/DDBJ databases">
        <title>Lujinxingia marina gen. nov. sp. nov., a new facultative anaerobic member of the class Deltaproteobacteria, and proposal of Lujinxingaceae fam. nov.</title>
        <authorList>
            <person name="Li C.-M."/>
        </authorList>
    </citation>
    <scope>NUCLEOTIDE SEQUENCE [LARGE SCALE GENOMIC DNA]</scope>
    <source>
        <strain evidence="7 8">B210</strain>
    </source>
</reference>
<sequence length="362" mass="38710">MIATRRLSGALCALLLLSLAAPARAELYPSAELAGGLHLPAPPSDPRPRAEFNGFAPAPEHFPLRVVLSGPVPEALTRAQVLDALSAAARTWNQVPCAFASFEVDRSEAPGPEAPPAVQVAFAPGSGPNAGRIAWTTYPLRPDERAAVMLSTTAVTWRTTPDPFQLHALSERPAVDLQAALTHELGHVLGLSHTRAYKSATMAASYLRDGSQRRLSADDKLGLCELFATPGSECSREEDCPERAACVAGVCDKRRGQVGDYCAWDLMHCPDECHIDSEPTGTGYCTSPCEQEQEQACPPQFLCRQPEGYLAPFCRFEPAAADAPAGCAQAPGSPAVGWPITLAGLLWARRRRRLGRPATPSR</sequence>
<keyword evidence="5" id="KW-0732">Signal</keyword>
<evidence type="ECO:0000313" key="7">
    <source>
        <dbReference type="EMBL" id="RAL21526.1"/>
    </source>
</evidence>
<evidence type="ECO:0000256" key="5">
    <source>
        <dbReference type="SAM" id="SignalP"/>
    </source>
</evidence>
<keyword evidence="3" id="KW-0378">Hydrolase</keyword>
<proteinExistence type="predicted"/>
<dbReference type="GO" id="GO:0006508">
    <property type="term" value="P:proteolysis"/>
    <property type="evidence" value="ECO:0007669"/>
    <property type="project" value="UniProtKB-KW"/>
</dbReference>
<dbReference type="AlphaFoldDB" id="A0A328C841"/>
<evidence type="ECO:0000256" key="1">
    <source>
        <dbReference type="ARBA" id="ARBA00022670"/>
    </source>
</evidence>
<accession>A0A328C841</accession>
<keyword evidence="4" id="KW-0862">Zinc</keyword>
<dbReference type="GO" id="GO:0004222">
    <property type="term" value="F:metalloendopeptidase activity"/>
    <property type="evidence" value="ECO:0007669"/>
    <property type="project" value="InterPro"/>
</dbReference>
<dbReference type="GO" id="GO:0031012">
    <property type="term" value="C:extracellular matrix"/>
    <property type="evidence" value="ECO:0007669"/>
    <property type="project" value="InterPro"/>
</dbReference>
<dbReference type="SUPFAM" id="SSF55486">
    <property type="entry name" value="Metalloproteases ('zincins'), catalytic domain"/>
    <property type="match status" value="1"/>
</dbReference>
<dbReference type="RefSeq" id="WP_111730091.1">
    <property type="nucleotide sequence ID" value="NZ_QHKO01000005.1"/>
</dbReference>
<evidence type="ECO:0000256" key="2">
    <source>
        <dbReference type="ARBA" id="ARBA00022723"/>
    </source>
</evidence>
<dbReference type="Gene3D" id="3.40.390.10">
    <property type="entry name" value="Collagenase (Catalytic Domain)"/>
    <property type="match status" value="1"/>
</dbReference>
<dbReference type="GO" id="GO:0008270">
    <property type="term" value="F:zinc ion binding"/>
    <property type="evidence" value="ECO:0007669"/>
    <property type="project" value="InterPro"/>
</dbReference>
<keyword evidence="1" id="KW-0645">Protease</keyword>
<dbReference type="InterPro" id="IPR001818">
    <property type="entry name" value="Pept_M10_metallopeptidase"/>
</dbReference>
<evidence type="ECO:0000256" key="4">
    <source>
        <dbReference type="ARBA" id="ARBA00022833"/>
    </source>
</evidence>
<name>A0A328C841_9DELT</name>